<dbReference type="OrthoDB" id="3796133at2759"/>
<keyword evidence="2" id="KW-1185">Reference proteome</keyword>
<dbReference type="InterPro" id="IPR036388">
    <property type="entry name" value="WH-like_DNA-bd_sf"/>
</dbReference>
<evidence type="ECO:0000313" key="1">
    <source>
        <dbReference type="EMBL" id="KAF1945089.1"/>
    </source>
</evidence>
<accession>A0A6A5T099</accession>
<dbReference type="AlphaFoldDB" id="A0A6A5T099"/>
<dbReference type="Pfam" id="PF13384">
    <property type="entry name" value="HTH_23"/>
    <property type="match status" value="1"/>
</dbReference>
<reference evidence="1" key="1">
    <citation type="journal article" date="2020" name="Stud. Mycol.">
        <title>101 Dothideomycetes genomes: a test case for predicting lifestyles and emergence of pathogens.</title>
        <authorList>
            <person name="Haridas S."/>
            <person name="Albert R."/>
            <person name="Binder M."/>
            <person name="Bloem J."/>
            <person name="Labutti K."/>
            <person name="Salamov A."/>
            <person name="Andreopoulos B."/>
            <person name="Baker S."/>
            <person name="Barry K."/>
            <person name="Bills G."/>
            <person name="Bluhm B."/>
            <person name="Cannon C."/>
            <person name="Castanera R."/>
            <person name="Culley D."/>
            <person name="Daum C."/>
            <person name="Ezra D."/>
            <person name="Gonzalez J."/>
            <person name="Henrissat B."/>
            <person name="Kuo A."/>
            <person name="Liang C."/>
            <person name="Lipzen A."/>
            <person name="Lutzoni F."/>
            <person name="Magnuson J."/>
            <person name="Mondo S."/>
            <person name="Nolan M."/>
            <person name="Ohm R."/>
            <person name="Pangilinan J."/>
            <person name="Park H.-J."/>
            <person name="Ramirez L."/>
            <person name="Alfaro M."/>
            <person name="Sun H."/>
            <person name="Tritt A."/>
            <person name="Yoshinaga Y."/>
            <person name="Zwiers L.-H."/>
            <person name="Turgeon B."/>
            <person name="Goodwin S."/>
            <person name="Spatafora J."/>
            <person name="Crous P."/>
            <person name="Grigoriev I."/>
        </authorList>
    </citation>
    <scope>NUCLEOTIDE SEQUENCE</scope>
    <source>
        <strain evidence="1">CBS 161.51</strain>
    </source>
</reference>
<dbReference type="Proteomes" id="UP000800038">
    <property type="component" value="Unassembled WGS sequence"/>
</dbReference>
<proteinExistence type="predicted"/>
<dbReference type="InterPro" id="IPR009057">
    <property type="entry name" value="Homeodomain-like_sf"/>
</dbReference>
<organism evidence="1 2">
    <name type="scientific">Clathrospora elynae</name>
    <dbReference type="NCBI Taxonomy" id="706981"/>
    <lineage>
        <taxon>Eukaryota</taxon>
        <taxon>Fungi</taxon>
        <taxon>Dikarya</taxon>
        <taxon>Ascomycota</taxon>
        <taxon>Pezizomycotina</taxon>
        <taxon>Dothideomycetes</taxon>
        <taxon>Pleosporomycetidae</taxon>
        <taxon>Pleosporales</taxon>
        <taxon>Diademaceae</taxon>
        <taxon>Clathrospora</taxon>
    </lineage>
</organism>
<evidence type="ECO:0000313" key="2">
    <source>
        <dbReference type="Proteomes" id="UP000800038"/>
    </source>
</evidence>
<dbReference type="SUPFAM" id="SSF46689">
    <property type="entry name" value="Homeodomain-like"/>
    <property type="match status" value="1"/>
</dbReference>
<gene>
    <name evidence="1" type="ORF">EJ02DRAFT_67360</name>
</gene>
<name>A0A6A5T099_9PLEO</name>
<dbReference type="Gene3D" id="1.10.10.10">
    <property type="entry name" value="Winged helix-like DNA-binding domain superfamily/Winged helix DNA-binding domain"/>
    <property type="match status" value="1"/>
</dbReference>
<protein>
    <submittedName>
        <fullName evidence="1">Uncharacterized protein</fullName>
    </submittedName>
</protein>
<dbReference type="EMBL" id="ML976012">
    <property type="protein sequence ID" value="KAF1945089.1"/>
    <property type="molecule type" value="Genomic_DNA"/>
</dbReference>
<sequence>MPQQCTILQEISANCATGGELSIAMRALIISRLEEGVSQRKVADELGVPRSTIENTLRRWKKHNTLQSLPRIGWPSVLTVTVF</sequence>